<keyword evidence="2" id="KW-1185">Reference proteome</keyword>
<accession>A0AAV7MNG0</accession>
<dbReference type="EMBL" id="JANPWB010000013">
    <property type="protein sequence ID" value="KAJ1105306.1"/>
    <property type="molecule type" value="Genomic_DNA"/>
</dbReference>
<proteinExistence type="predicted"/>
<organism evidence="1 2">
    <name type="scientific">Pleurodeles waltl</name>
    <name type="common">Iberian ribbed newt</name>
    <dbReference type="NCBI Taxonomy" id="8319"/>
    <lineage>
        <taxon>Eukaryota</taxon>
        <taxon>Metazoa</taxon>
        <taxon>Chordata</taxon>
        <taxon>Craniata</taxon>
        <taxon>Vertebrata</taxon>
        <taxon>Euteleostomi</taxon>
        <taxon>Amphibia</taxon>
        <taxon>Batrachia</taxon>
        <taxon>Caudata</taxon>
        <taxon>Salamandroidea</taxon>
        <taxon>Salamandridae</taxon>
        <taxon>Pleurodelinae</taxon>
        <taxon>Pleurodeles</taxon>
    </lineage>
</organism>
<sequence>MPSRPLPPGARYRPVIAKLLHLKYRDHVLAQAGLRGEIKLEDCRIMIFLDFTSVTQKQRALFTEATKKLRDLEIQYAMLFPANLRLNNNNTTLFFTTHLPTGMGMADSKYPCHGRGTKG</sequence>
<protein>
    <submittedName>
        <fullName evidence="1">Uncharacterized protein</fullName>
    </submittedName>
</protein>
<evidence type="ECO:0000313" key="2">
    <source>
        <dbReference type="Proteomes" id="UP001066276"/>
    </source>
</evidence>
<comment type="caution">
    <text evidence="1">The sequence shown here is derived from an EMBL/GenBank/DDBJ whole genome shotgun (WGS) entry which is preliminary data.</text>
</comment>
<name>A0AAV7MNG0_PLEWA</name>
<reference evidence="1" key="1">
    <citation type="journal article" date="2022" name="bioRxiv">
        <title>Sequencing and chromosome-scale assembly of the giantPleurodeles waltlgenome.</title>
        <authorList>
            <person name="Brown T."/>
            <person name="Elewa A."/>
            <person name="Iarovenko S."/>
            <person name="Subramanian E."/>
            <person name="Araus A.J."/>
            <person name="Petzold A."/>
            <person name="Susuki M."/>
            <person name="Suzuki K.-i.T."/>
            <person name="Hayashi T."/>
            <person name="Toyoda A."/>
            <person name="Oliveira C."/>
            <person name="Osipova E."/>
            <person name="Leigh N.D."/>
            <person name="Simon A."/>
            <person name="Yun M.H."/>
        </authorList>
    </citation>
    <scope>NUCLEOTIDE SEQUENCE</scope>
    <source>
        <strain evidence="1">20211129_DDA</strain>
        <tissue evidence="1">Liver</tissue>
    </source>
</reference>
<evidence type="ECO:0000313" key="1">
    <source>
        <dbReference type="EMBL" id="KAJ1105306.1"/>
    </source>
</evidence>
<dbReference type="Proteomes" id="UP001066276">
    <property type="component" value="Chromosome 9"/>
</dbReference>
<dbReference type="AlphaFoldDB" id="A0AAV7MNG0"/>
<dbReference type="Gene3D" id="3.30.250.20">
    <property type="entry name" value="L1 transposable element, C-terminal domain"/>
    <property type="match status" value="1"/>
</dbReference>
<dbReference type="InterPro" id="IPR042566">
    <property type="entry name" value="L1_C"/>
</dbReference>
<gene>
    <name evidence="1" type="ORF">NDU88_002714</name>
</gene>